<feature type="active site" evidence="12">
    <location>
        <position position="2503"/>
    </location>
</feature>
<dbReference type="GO" id="GO:0006325">
    <property type="term" value="P:chromatin organization"/>
    <property type="evidence" value="ECO:0007669"/>
    <property type="project" value="UniProtKB-ARBA"/>
</dbReference>
<dbReference type="CDD" id="cd00019">
    <property type="entry name" value="AP2Ec"/>
    <property type="match status" value="1"/>
</dbReference>
<feature type="region of interest" description="Disordered" evidence="16">
    <location>
        <begin position="550"/>
        <end position="601"/>
    </location>
</feature>
<feature type="domain" description="Bromo" evidence="18">
    <location>
        <begin position="640"/>
        <end position="690"/>
    </location>
</feature>
<dbReference type="InterPro" id="IPR006015">
    <property type="entry name" value="Universal_stress_UspA"/>
</dbReference>
<dbReference type="Gene3D" id="1.20.920.10">
    <property type="entry name" value="Bromodomain-like"/>
    <property type="match status" value="1"/>
</dbReference>
<feature type="compositionally biased region" description="Low complexity" evidence="16">
    <location>
        <begin position="420"/>
        <end position="436"/>
    </location>
</feature>
<dbReference type="InterPro" id="IPR005135">
    <property type="entry name" value="Endo/exonuclease/phosphatase"/>
</dbReference>
<keyword evidence="7" id="KW-0378">Hydrolase</keyword>
<dbReference type="PANTHER" id="PTHR21445">
    <property type="entry name" value="ENDONUCLEASE IV ENDODEOXYRIBONUCLEASE IV"/>
    <property type="match status" value="1"/>
</dbReference>
<dbReference type="InterPro" id="IPR018246">
    <property type="entry name" value="AP_endonuc_F2_Zn_BS"/>
</dbReference>
<dbReference type="Pfam" id="PF00582">
    <property type="entry name" value="Usp"/>
    <property type="match status" value="1"/>
</dbReference>
<dbReference type="CDD" id="cd04369">
    <property type="entry name" value="Bromodomain"/>
    <property type="match status" value="1"/>
</dbReference>
<dbReference type="Proteomes" id="UP000242875">
    <property type="component" value="Unassembled WGS sequence"/>
</dbReference>
<feature type="binding site" evidence="13">
    <location>
        <position position="2404"/>
    </location>
    <ligand>
        <name>Mg(2+)</name>
        <dbReference type="ChEBI" id="CHEBI:18420"/>
        <label>1</label>
    </ligand>
</feature>
<feature type="compositionally biased region" description="Polar residues" evidence="16">
    <location>
        <begin position="391"/>
        <end position="400"/>
    </location>
</feature>
<feature type="compositionally biased region" description="Basic and acidic residues" evidence="16">
    <location>
        <begin position="442"/>
        <end position="456"/>
    </location>
</feature>
<reference evidence="19 20" key="1">
    <citation type="journal article" date="2017" name="Mycologia">
        <title>Bifiguratus adelaidae, gen. et sp. nov., a new member of Mucoromycotina in endophytic and soil-dwelling habitats.</title>
        <authorList>
            <person name="Torres-Cruz T.J."/>
            <person name="Billingsley Tobias T.L."/>
            <person name="Almatruk M."/>
            <person name="Hesse C."/>
            <person name="Kuske C.R."/>
            <person name="Desiro A."/>
            <person name="Benucci G.M."/>
            <person name="Bonito G."/>
            <person name="Stajich J.E."/>
            <person name="Dunlap C."/>
            <person name="Arnold A.E."/>
            <person name="Porras-Alfaro A."/>
        </authorList>
    </citation>
    <scope>NUCLEOTIDE SEQUENCE [LARGE SCALE GENOMIC DNA]</scope>
    <source>
        <strain evidence="19 20">AZ0501</strain>
    </source>
</reference>
<dbReference type="Pfam" id="PF03372">
    <property type="entry name" value="Exo_endo_phos"/>
    <property type="match status" value="1"/>
</dbReference>
<dbReference type="FunFam" id="3.20.20.150:FF:000001">
    <property type="entry name" value="Probable endonuclease 4"/>
    <property type="match status" value="1"/>
</dbReference>
<evidence type="ECO:0000256" key="8">
    <source>
        <dbReference type="ARBA" id="ARBA00022833"/>
    </source>
</evidence>
<feature type="compositionally biased region" description="Basic and acidic residues" evidence="16">
    <location>
        <begin position="1651"/>
        <end position="1660"/>
    </location>
</feature>
<dbReference type="PROSITE" id="PS50011">
    <property type="entry name" value="PROTEIN_KINASE_DOM"/>
    <property type="match status" value="1"/>
</dbReference>
<dbReference type="GO" id="GO:0004672">
    <property type="term" value="F:protein kinase activity"/>
    <property type="evidence" value="ECO:0007669"/>
    <property type="project" value="InterPro"/>
</dbReference>
<dbReference type="PROSITE" id="PS51432">
    <property type="entry name" value="AP_NUCLEASE_F2_4"/>
    <property type="match status" value="1"/>
</dbReference>
<dbReference type="PROSITE" id="PS00726">
    <property type="entry name" value="AP_NUCLEASE_F1_1"/>
    <property type="match status" value="1"/>
</dbReference>
<feature type="compositionally biased region" description="Basic residues" evidence="16">
    <location>
        <begin position="1697"/>
        <end position="1709"/>
    </location>
</feature>
<dbReference type="SUPFAM" id="SSF52402">
    <property type="entry name" value="Adenine nucleotide alpha hydrolases-like"/>
    <property type="match status" value="1"/>
</dbReference>
<evidence type="ECO:0000256" key="13">
    <source>
        <dbReference type="PIRSR" id="PIRSR604808-2"/>
    </source>
</evidence>
<comment type="cofactor">
    <cofactor evidence="13">
        <name>Mg(2+)</name>
        <dbReference type="ChEBI" id="CHEBI:18420"/>
    </cofactor>
    <cofactor evidence="13">
        <name>Mn(2+)</name>
        <dbReference type="ChEBI" id="CHEBI:29035"/>
    </cofactor>
    <text evidence="13">Probably binds two magnesium or manganese ions per subunit.</text>
</comment>
<dbReference type="GO" id="GO:0005739">
    <property type="term" value="C:mitochondrion"/>
    <property type="evidence" value="ECO:0007669"/>
    <property type="project" value="TreeGrafter"/>
</dbReference>
<dbReference type="Pfam" id="PF01261">
    <property type="entry name" value="AP_endonuc_2"/>
    <property type="match status" value="1"/>
</dbReference>
<comment type="similarity">
    <text evidence="3">Belongs to the DNA repair enzymes AP/ExoA family.</text>
</comment>
<evidence type="ECO:0000256" key="11">
    <source>
        <dbReference type="ARBA" id="ARBA00023204"/>
    </source>
</evidence>
<dbReference type="InterPro" id="IPR004808">
    <property type="entry name" value="AP_endonuc_1"/>
</dbReference>
<dbReference type="HAMAP" id="MF_00152">
    <property type="entry name" value="Nfo"/>
    <property type="match status" value="1"/>
</dbReference>
<evidence type="ECO:0000256" key="10">
    <source>
        <dbReference type="ARBA" id="ARBA00023117"/>
    </source>
</evidence>
<keyword evidence="11" id="KW-0234">DNA repair</keyword>
<dbReference type="PROSITE" id="PS50014">
    <property type="entry name" value="BROMODOMAIN_2"/>
    <property type="match status" value="1"/>
</dbReference>
<protein>
    <recommendedName>
        <fullName evidence="4">Apurinic-apyrimidinic endonuclease 1</fullName>
    </recommendedName>
</protein>
<feature type="compositionally biased region" description="Basic residues" evidence="16">
    <location>
        <begin position="1328"/>
        <end position="1340"/>
    </location>
</feature>
<evidence type="ECO:0000256" key="16">
    <source>
        <dbReference type="SAM" id="MobiDB-lite"/>
    </source>
</evidence>
<evidence type="ECO:0000256" key="4">
    <source>
        <dbReference type="ARBA" id="ARBA00021759"/>
    </source>
</evidence>
<dbReference type="InterPro" id="IPR006016">
    <property type="entry name" value="UspA"/>
</dbReference>
<evidence type="ECO:0000256" key="2">
    <source>
        <dbReference type="ARBA" id="ARBA00005340"/>
    </source>
</evidence>
<gene>
    <name evidence="19" type="ORF">BZG36_04147</name>
</gene>
<dbReference type="Pfam" id="PF00069">
    <property type="entry name" value="Pkinase"/>
    <property type="match status" value="1"/>
</dbReference>
<dbReference type="InterPro" id="IPR036691">
    <property type="entry name" value="Endo/exonu/phosph_ase_sf"/>
</dbReference>
<feature type="compositionally biased region" description="Low complexity" evidence="16">
    <location>
        <begin position="2004"/>
        <end position="2016"/>
    </location>
</feature>
<evidence type="ECO:0000256" key="3">
    <source>
        <dbReference type="ARBA" id="ARBA00007092"/>
    </source>
</evidence>
<comment type="similarity">
    <text evidence="2">Belongs to the AP endonuclease 2 family.</text>
</comment>
<feature type="region of interest" description="Disordered" evidence="16">
    <location>
        <begin position="1913"/>
        <end position="1987"/>
    </location>
</feature>
<feature type="compositionally biased region" description="Polar residues" evidence="16">
    <location>
        <begin position="550"/>
        <end position="559"/>
    </location>
</feature>
<feature type="compositionally biased region" description="Polar residues" evidence="16">
    <location>
        <begin position="573"/>
        <end position="584"/>
    </location>
</feature>
<dbReference type="SMART" id="SM00297">
    <property type="entry name" value="BROMO"/>
    <property type="match status" value="1"/>
</dbReference>
<feature type="compositionally biased region" description="Acidic residues" evidence="16">
    <location>
        <begin position="1714"/>
        <end position="1736"/>
    </location>
</feature>
<feature type="region of interest" description="Disordered" evidence="16">
    <location>
        <begin position="384"/>
        <end position="514"/>
    </location>
</feature>
<comment type="caution">
    <text evidence="19">The sequence shown here is derived from an EMBL/GenBank/DDBJ whole genome shotgun (WGS) entry which is preliminary data.</text>
</comment>
<dbReference type="InterPro" id="IPR036237">
    <property type="entry name" value="Xyl_isomerase-like_sf"/>
</dbReference>
<feature type="compositionally biased region" description="Polar residues" evidence="16">
    <location>
        <begin position="55"/>
        <end position="74"/>
    </location>
</feature>
<feature type="region of interest" description="Disordered" evidence="16">
    <location>
        <begin position="2553"/>
        <end position="2576"/>
    </location>
</feature>
<dbReference type="PRINTS" id="PR01438">
    <property type="entry name" value="UNVRSLSTRESS"/>
</dbReference>
<evidence type="ECO:0000256" key="1">
    <source>
        <dbReference type="ARBA" id="ARBA00001947"/>
    </source>
</evidence>
<feature type="region of interest" description="Disordered" evidence="16">
    <location>
        <begin position="86"/>
        <end position="113"/>
    </location>
</feature>
<feature type="binding site" evidence="13">
    <location>
        <position position="2645"/>
    </location>
    <ligand>
        <name>Mg(2+)</name>
        <dbReference type="ChEBI" id="CHEBI:18420"/>
        <label>1</label>
    </ligand>
</feature>
<dbReference type="InterPro" id="IPR036427">
    <property type="entry name" value="Bromodomain-like_sf"/>
</dbReference>
<keyword evidence="20" id="KW-1185">Reference proteome</keyword>
<dbReference type="SUPFAM" id="SSF47370">
    <property type="entry name" value="Bromodomain"/>
    <property type="match status" value="1"/>
</dbReference>
<dbReference type="EMBL" id="MVBO01000071">
    <property type="protein sequence ID" value="OZJ03730.1"/>
    <property type="molecule type" value="Genomic_DNA"/>
</dbReference>
<keyword evidence="5 13" id="KW-0479">Metal-binding</keyword>
<dbReference type="InterPro" id="IPR013022">
    <property type="entry name" value="Xyl_isomerase-like_TIM-brl"/>
</dbReference>
<comment type="cofactor">
    <cofactor evidence="1">
        <name>Zn(2+)</name>
        <dbReference type="ChEBI" id="CHEBI:29105"/>
    </cofactor>
</comment>
<dbReference type="NCBIfam" id="TIGR00195">
    <property type="entry name" value="exoDNase_III"/>
    <property type="match status" value="1"/>
</dbReference>
<dbReference type="NCBIfam" id="NF002199">
    <property type="entry name" value="PRK01060.1-4"/>
    <property type="match status" value="1"/>
</dbReference>
<dbReference type="GO" id="GO:0005634">
    <property type="term" value="C:nucleus"/>
    <property type="evidence" value="ECO:0007669"/>
    <property type="project" value="TreeGrafter"/>
</dbReference>
<dbReference type="SUPFAM" id="SSF56112">
    <property type="entry name" value="Protein kinase-like (PK-like)"/>
    <property type="match status" value="1"/>
</dbReference>
<evidence type="ECO:0000259" key="17">
    <source>
        <dbReference type="PROSITE" id="PS50011"/>
    </source>
</evidence>
<evidence type="ECO:0000256" key="12">
    <source>
        <dbReference type="PIRSR" id="PIRSR604808-1"/>
    </source>
</evidence>
<keyword evidence="9 13" id="KW-0460">Magnesium</keyword>
<dbReference type="InterPro" id="IPR000719">
    <property type="entry name" value="Prot_kinase_dom"/>
</dbReference>
<dbReference type="SUPFAM" id="SSF56219">
    <property type="entry name" value="DNase I-like"/>
    <property type="match status" value="1"/>
</dbReference>
<dbReference type="PRINTS" id="PR00503">
    <property type="entry name" value="BROMODOMAIN"/>
</dbReference>
<evidence type="ECO:0000313" key="19">
    <source>
        <dbReference type="EMBL" id="OZJ03730.1"/>
    </source>
</evidence>
<feature type="region of interest" description="Disordered" evidence="16">
    <location>
        <begin position="2265"/>
        <end position="2378"/>
    </location>
</feature>
<dbReference type="InterPro" id="IPR020847">
    <property type="entry name" value="AP_endonuclease_F1_BS"/>
</dbReference>
<dbReference type="Gene3D" id="3.60.10.10">
    <property type="entry name" value="Endonuclease/exonuclease/phosphatase"/>
    <property type="match status" value="1"/>
</dbReference>
<feature type="domain" description="Protein kinase" evidence="17">
    <location>
        <begin position="985"/>
        <end position="1303"/>
    </location>
</feature>
<keyword evidence="10 15" id="KW-0103">Bromodomain</keyword>
<dbReference type="Gene3D" id="3.20.20.150">
    <property type="entry name" value="Divalent-metal-dependent TIM barrel enzymes"/>
    <property type="match status" value="1"/>
</dbReference>
<name>A0A261XZC8_9FUNG</name>
<feature type="active site" description="Proton donor/acceptor" evidence="12">
    <location>
        <position position="2542"/>
    </location>
</feature>
<dbReference type="Pfam" id="PF00439">
    <property type="entry name" value="Bromodomain"/>
    <property type="match status" value="1"/>
</dbReference>
<feature type="binding site" evidence="13">
    <location>
        <position position="2432"/>
    </location>
    <ligand>
        <name>Mg(2+)</name>
        <dbReference type="ChEBI" id="CHEBI:18420"/>
        <label>1</label>
    </ligand>
</feature>
<dbReference type="CDD" id="cd09087">
    <property type="entry name" value="Ape1-like_AP-endo"/>
    <property type="match status" value="1"/>
</dbReference>
<dbReference type="GO" id="GO:0006284">
    <property type="term" value="P:base-excision repair"/>
    <property type="evidence" value="ECO:0007669"/>
    <property type="project" value="TreeGrafter"/>
</dbReference>
<dbReference type="GO" id="GO:0008081">
    <property type="term" value="F:phosphoric diester hydrolase activity"/>
    <property type="evidence" value="ECO:0007669"/>
    <property type="project" value="TreeGrafter"/>
</dbReference>
<feature type="compositionally biased region" description="Polar residues" evidence="16">
    <location>
        <begin position="1931"/>
        <end position="1942"/>
    </location>
</feature>
<feature type="region of interest" description="Disordered" evidence="16">
    <location>
        <begin position="1316"/>
        <end position="1383"/>
    </location>
</feature>
<feature type="region of interest" description="Disordered" evidence="16">
    <location>
        <begin position="2002"/>
        <end position="2036"/>
    </location>
</feature>
<feature type="compositionally biased region" description="Basic residues" evidence="16">
    <location>
        <begin position="2271"/>
        <end position="2283"/>
    </location>
</feature>
<evidence type="ECO:0000313" key="20">
    <source>
        <dbReference type="Proteomes" id="UP000242875"/>
    </source>
</evidence>
<dbReference type="GO" id="GO:0003677">
    <property type="term" value="F:DNA binding"/>
    <property type="evidence" value="ECO:0007669"/>
    <property type="project" value="InterPro"/>
</dbReference>
<evidence type="ECO:0000259" key="18">
    <source>
        <dbReference type="PROSITE" id="PS50014"/>
    </source>
</evidence>
<dbReference type="InterPro" id="IPR011009">
    <property type="entry name" value="Kinase-like_dom_sf"/>
</dbReference>
<dbReference type="GO" id="GO:0005524">
    <property type="term" value="F:ATP binding"/>
    <property type="evidence" value="ECO:0007669"/>
    <property type="project" value="InterPro"/>
</dbReference>
<proteinExistence type="inferred from homology"/>
<dbReference type="Gene3D" id="3.40.50.12370">
    <property type="match status" value="1"/>
</dbReference>
<dbReference type="SMART" id="SM00220">
    <property type="entry name" value="S_TKc"/>
    <property type="match status" value="1"/>
</dbReference>
<feature type="region of interest" description="Disordered" evidence="16">
    <location>
        <begin position="1651"/>
        <end position="1748"/>
    </location>
</feature>
<keyword evidence="13" id="KW-0464">Manganese</keyword>
<feature type="site" description="Interaction with DNA substrate" evidence="14">
    <location>
        <position position="2645"/>
    </location>
</feature>
<feature type="region of interest" description="Disordered" evidence="16">
    <location>
        <begin position="1839"/>
        <end position="1888"/>
    </location>
</feature>
<feature type="binding site" evidence="13">
    <location>
        <position position="2644"/>
    </location>
    <ligand>
        <name>Mg(2+)</name>
        <dbReference type="ChEBI" id="CHEBI:18420"/>
        <label>1</label>
    </ligand>
</feature>
<organism evidence="19 20">
    <name type="scientific">Bifiguratus adelaidae</name>
    <dbReference type="NCBI Taxonomy" id="1938954"/>
    <lineage>
        <taxon>Eukaryota</taxon>
        <taxon>Fungi</taxon>
        <taxon>Fungi incertae sedis</taxon>
        <taxon>Mucoromycota</taxon>
        <taxon>Mucoromycotina</taxon>
        <taxon>Endogonomycetes</taxon>
        <taxon>Endogonales</taxon>
        <taxon>Endogonales incertae sedis</taxon>
        <taxon>Bifiguratus</taxon>
    </lineage>
</organism>
<feature type="site" description="Transition state stabilizer" evidence="14">
    <location>
        <position position="2544"/>
    </location>
</feature>
<sequence>MSSVQRCSSCGKEFQGSLAATQLRQHRLFRHKATPESLDVVSELSVGHQEEATKRTNNTQPLEAVSPAQNANTDDGLSLLAATSTQMDSGGVNGDPPSAAEASTDGQPPPSIREALDQVSRGLKRANPEGSEEINAASILTQLYNLPGLGPPTQKRLRTSSMKDISNTNRFLEDPTTRRIRAHTTDGIGFAARTPSLLPDSDTMPPRPNAPHAFWNAHHLFPVHSDDEPMYLNSRSKNFKLLPSLDSGTLRNAPQAYVDKRLFDEISNASAESKIQAVIRLIGTFTGSDVDTLWTMTTDTEGEDIETSHPFAQIVQLIKEVGATQVFGENGAAVHQREDSDDSTISDVIEPHPLNKIVHDLDGEPSLDTQRRLSDVHARVITAKTSRERNSATPDVVSSNRDGDDYFARKASVSTGTHTSYGSRPGPGRPPISRTPNGDNFARAEDEVVLTREIPKTRPSKPTGNEGVRYADTAVGRGSVAGGRGRGRGSDGLSKKSTSPAQQHLKADVATDSPSADLRVYRNATKAAVKARMMTKDHSLSSFTLSSSNHATHQANQANRAPVTPSEDGPSSVPGTATPNSPSVLSPARDSESPFPSEYSDEANMPITELRKCNYVLRELFSSSHAIPFIVPVPDSATVYHQVITKPMDLATVEQKLWSNSYTTIKDFEADLDLIWKNAVKFHDNSGPIPARAMTMNNLASKTIAEAQAGFAHGISLQWKGNPGLSLPEELGWDDRGLTYDLSSSLYVVRALDPEDTTQTRGFNSAANDAFKSLNSGFFEAINTFKADPHLIVGRHDIYSELRFKTPLPRLYISKNRTFLEKARDDPNGLLIVLYNVHTEKVPDNTDLVLLRAQAALVKPIGSRNDIDVSQWPEPIPSETPKAWMKVRMLKAIGEIEVEINSNMERDLVRKPFATTKLEVNETPASEENPDEDKEYIKRFVEAIMSFRTPDQVQLEHEAEIMRKLRDECLRHHVSIAKISSYSDHLTTFPAAEGFFKQVYFVQNDPTKVVQTFREMTVHQRVTEIASLVKLQNVPYVGQMIEVLEGDDGEMIGLSMERYQQTLKQYIHAHSHHRITAYQKYELICQMLRAMQGVHAQGLAHRDLSEVNYMVNEDPHVKLEDGSTRPHLYLIDFGKAVFCHADDVRKWWMPAATDDGVTPKTVAELEDACDELPWVKGTPDHGYRMYRSIQTLPKNRTDFDTLPYLIDPKAEDMYSIGVIIWKIFSETEPWHGIMDTDIKGIRYIVQDDYRIEKTIEREVSGPCSRDLLLKVVRARPSDRGTASELLLWLLEPDIKKKLIDEWLPQNQPKVAARALRAEQYAPSPTTSTKRRGRPPGRPKRKKEEDPSPGEVPPKKRKKTSRTAPHTPHDLPDTYTPPHHPHLLGAHASITHGLQTAVHNTVRIHGSCFALFLKSQRRWEHPPLEQENVDGFRQARQKFNFSPGSALPHGSYLVNMAHPDKDKRSKSYDCFLEDLQRCERLGIQLYNFHPGSTTGACTIEEGIGNIADCINQAHTETQSVIAVLENMAGAGNVIGSKFEELGGIIALVKDKTRVGVCLDTCHAFAAGYDLRSLEAYEATMNAFDQHIGIKYLKALHLNDSKFGLGCKKDRHASIGKGEIGLDGFRNVMNDRRLWGLPMVLETPARWDDAKEEVIDDEEKKATPNGKKSTTKKAKGVKKEHPHEDDEERKEEDPDYKSSKTKRTRKKTKRVKKEEVDEQEPDKGDEAEEEDEEEEDPDGQPSKKKRTRKKPYKVDLDKYKQEIELLSSLVDQTEKMQDKLQSSLCSLLSLSVVALCLSQLSVATIVLTLLLHVLYISHTTERWTEHSVNEVDSQQAKAVEAEDSYGSSLPAADTDMVAQGKDDPTIEPSTKGPVPKTNADGGDTMTGRPNSPLPFVSFTTASTAAVADMACETPATRHLTDPRPPVSSEDDVSQTSPTSITDNALPSPMPSYIANNNTTLTDVEKVTSPREPIPSNLSDDTLSPPMPNLLSRRMQRPRALSITDQLSSLPSVHSPSTSYPSPERSFSTPTSAKACARASPKIRKLTLDLVESVDSRARALHTQDRSPRIDNRLYRFKDAAARWHPSKKPEHIDLPPAVVSSSEEHHLHSGGYVNRVGFDMMTSEDLPTYSFTIQAKSQGYVRTRRSRSFLIATDLANHSDYALEWVIDSLIDDGDEVIILHVVTAEFNERSKHFDEELHKQEEEARHDAIMVRDSILERAGSRKIDMYQPSVLVVGTRGRSPIKGYLLGSVSQTILQTSPIPVIVVSPEEKLKRRRDKSRGRSPSRNRSPGFQYIRVQRGDGQDVEEVTQRMARKASSDNVDDAGRSSTLTRDESASTLELSDSENDSKPATKKSKTESQAAKPLKKSKSSSWAPLDPTAPTNTVLPVKFDFPQTKQGQTKIASWNVSGIKASMKKGFKSYVDAEDPDILCLQEIKVNEAVDCVDTVKYRYRYWGFEEAKGYGGVAVLSKIKPNEHTKGLPNYPNMYNGRVLTLEFPTLYMVATYVPNAGDGLKRLKERLEFDERIQAYLGELRQKKEVMWIGDLNVARRPEDLARPKTNTKTPGFTPEERESFEKAMGPDDNPNFIDTWRHFHPDTIGQYTYYSYRFMCRMKGIGWRIDYILTTPNLLSRIRDSELRLEAYGASDHIPIVCTIEGDL</sequence>
<dbReference type="InterPro" id="IPR001487">
    <property type="entry name" value="Bromodomain"/>
</dbReference>
<dbReference type="Gene3D" id="1.10.510.10">
    <property type="entry name" value="Transferase(Phosphotransferase) domain 1"/>
    <property type="match status" value="1"/>
</dbReference>
<dbReference type="PROSITE" id="PS00730">
    <property type="entry name" value="AP_NUCLEASE_F2_2"/>
    <property type="match status" value="1"/>
</dbReference>
<feature type="binding site" evidence="13">
    <location>
        <position position="2542"/>
    </location>
    <ligand>
        <name>Mg(2+)</name>
        <dbReference type="ChEBI" id="CHEBI:18420"/>
        <label>1</label>
    </ligand>
</feature>
<dbReference type="PROSITE" id="PS51435">
    <property type="entry name" value="AP_NUCLEASE_F1_4"/>
    <property type="match status" value="1"/>
</dbReference>
<feature type="site" description="Important for catalytic activity" evidence="14">
    <location>
        <position position="2618"/>
    </location>
</feature>
<dbReference type="PROSITE" id="PS00731">
    <property type="entry name" value="AP_NUCLEASE_F2_3"/>
    <property type="match status" value="1"/>
</dbReference>
<dbReference type="NCBIfam" id="TIGR00587">
    <property type="entry name" value="nfo"/>
    <property type="match status" value="1"/>
</dbReference>
<accession>A0A261XZC8</accession>
<dbReference type="PANTHER" id="PTHR21445:SF0">
    <property type="entry name" value="APURINIC-APYRIMIDINIC ENDONUCLEASE"/>
    <property type="match status" value="1"/>
</dbReference>
<keyword evidence="8" id="KW-0862">Zinc</keyword>
<feature type="region of interest" description="Disordered" evidence="16">
    <location>
        <begin position="34"/>
        <end position="74"/>
    </location>
</feature>
<evidence type="ECO:0000256" key="15">
    <source>
        <dbReference type="PROSITE-ProRule" id="PRU00035"/>
    </source>
</evidence>
<feature type="binding site" evidence="13">
    <location>
        <position position="2544"/>
    </location>
    <ligand>
        <name>Mg(2+)</name>
        <dbReference type="ChEBI" id="CHEBI:18420"/>
        <label>1</label>
    </ligand>
</feature>
<feature type="compositionally biased region" description="Basic and acidic residues" evidence="16">
    <location>
        <begin position="2566"/>
        <end position="2576"/>
    </location>
</feature>
<evidence type="ECO:0000256" key="6">
    <source>
        <dbReference type="ARBA" id="ARBA00022763"/>
    </source>
</evidence>
<dbReference type="SUPFAM" id="SSF51658">
    <property type="entry name" value="Xylose isomerase-like"/>
    <property type="match status" value="1"/>
</dbReference>
<keyword evidence="6" id="KW-0227">DNA damage</keyword>
<dbReference type="NCBIfam" id="TIGR00633">
    <property type="entry name" value="xth"/>
    <property type="match status" value="1"/>
</dbReference>
<dbReference type="SMART" id="SM00518">
    <property type="entry name" value="AP2Ec"/>
    <property type="match status" value="1"/>
</dbReference>
<feature type="compositionally biased region" description="Polar residues" evidence="16">
    <location>
        <begin position="2324"/>
        <end position="2339"/>
    </location>
</feature>
<evidence type="ECO:0000256" key="9">
    <source>
        <dbReference type="ARBA" id="ARBA00022842"/>
    </source>
</evidence>
<feature type="active site" description="Proton acceptor" evidence="12">
    <location>
        <position position="2645"/>
    </location>
</feature>
<evidence type="ECO:0000256" key="5">
    <source>
        <dbReference type="ARBA" id="ARBA00022723"/>
    </source>
</evidence>
<dbReference type="GO" id="GO:0008270">
    <property type="term" value="F:zinc ion binding"/>
    <property type="evidence" value="ECO:0007669"/>
    <property type="project" value="InterPro"/>
</dbReference>
<dbReference type="GO" id="GO:0003906">
    <property type="term" value="F:DNA-(apurinic or apyrimidinic site) endonuclease activity"/>
    <property type="evidence" value="ECO:0007669"/>
    <property type="project" value="TreeGrafter"/>
</dbReference>
<dbReference type="CDD" id="cd23659">
    <property type="entry name" value="USP_At3g01520-like"/>
    <property type="match status" value="1"/>
</dbReference>
<dbReference type="OrthoDB" id="7663182at2759"/>
<evidence type="ECO:0000256" key="14">
    <source>
        <dbReference type="PIRSR" id="PIRSR604808-3"/>
    </source>
</evidence>
<evidence type="ECO:0000256" key="7">
    <source>
        <dbReference type="ARBA" id="ARBA00022801"/>
    </source>
</evidence>
<dbReference type="InterPro" id="IPR001719">
    <property type="entry name" value="AP_endonuc_2"/>
</dbReference>